<dbReference type="EMBL" id="PITJ01002882">
    <property type="protein sequence ID" value="TBT96608.1"/>
    <property type="molecule type" value="Genomic_DNA"/>
</dbReference>
<name>A0A4Q9KPR7_9MICR</name>
<sequence length="94" mass="11243">MNLEIYIQYIVLKKTVEIIYFDRRRGLECYYESRDTWEPTSPLKHAIGEEDSAKNLKTKNITLLFQKNEESELKEEKTVVKKGRRKCTEIVKPF</sequence>
<reference evidence="1 2" key="1">
    <citation type="submission" date="2017-12" db="EMBL/GenBank/DDBJ databases">
        <authorList>
            <person name="Pombert J.-F."/>
            <person name="Haag K.L."/>
            <person name="Ebert D."/>
        </authorList>
    </citation>
    <scope>NUCLEOTIDE SEQUENCE [LARGE SCALE GENOMIC DNA]</scope>
    <source>
        <strain evidence="1">FI-OER-3-3</strain>
    </source>
</reference>
<dbReference type="AlphaFoldDB" id="A0A4Q9KPR7"/>
<proteinExistence type="predicted"/>
<organism evidence="1 2">
    <name type="scientific">Hamiltosporidium tvaerminnensis</name>
    <dbReference type="NCBI Taxonomy" id="1176355"/>
    <lineage>
        <taxon>Eukaryota</taxon>
        <taxon>Fungi</taxon>
        <taxon>Fungi incertae sedis</taxon>
        <taxon>Microsporidia</taxon>
        <taxon>Dubosqiidae</taxon>
        <taxon>Hamiltosporidium</taxon>
    </lineage>
</organism>
<accession>A0A4Q9KPR7</accession>
<gene>
    <name evidence="1" type="ORF">CWI37_2882p0010</name>
</gene>
<comment type="caution">
    <text evidence="1">The sequence shown here is derived from an EMBL/GenBank/DDBJ whole genome shotgun (WGS) entry which is preliminary data.</text>
</comment>
<evidence type="ECO:0000313" key="2">
    <source>
        <dbReference type="Proteomes" id="UP000292362"/>
    </source>
</evidence>
<evidence type="ECO:0000313" key="1">
    <source>
        <dbReference type="EMBL" id="TBT96608.1"/>
    </source>
</evidence>
<protein>
    <submittedName>
        <fullName evidence="1">Uncharacterized protein</fullName>
    </submittedName>
</protein>
<dbReference type="Proteomes" id="UP000292362">
    <property type="component" value="Unassembled WGS sequence"/>
</dbReference>
<dbReference type="VEuPathDB" id="MicrosporidiaDB:CWI37_2882p0010"/>